<evidence type="ECO:0000313" key="1">
    <source>
        <dbReference type="EMBL" id="GIY99015.1"/>
    </source>
</evidence>
<comment type="caution">
    <text evidence="1">The sequence shown here is derived from an EMBL/GenBank/DDBJ whole genome shotgun (WGS) entry which is preliminary data.</text>
</comment>
<dbReference type="AlphaFoldDB" id="A0AAV4XZ40"/>
<accession>A0AAV4XZ40</accession>
<dbReference type="Proteomes" id="UP001054945">
    <property type="component" value="Unassembled WGS sequence"/>
</dbReference>
<protein>
    <submittedName>
        <fullName evidence="1">Uncharacterized protein</fullName>
    </submittedName>
</protein>
<proteinExistence type="predicted"/>
<keyword evidence="2" id="KW-1185">Reference proteome</keyword>
<organism evidence="1 2">
    <name type="scientific">Caerostris extrusa</name>
    <name type="common">Bark spider</name>
    <name type="synonym">Caerostris bankana</name>
    <dbReference type="NCBI Taxonomy" id="172846"/>
    <lineage>
        <taxon>Eukaryota</taxon>
        <taxon>Metazoa</taxon>
        <taxon>Ecdysozoa</taxon>
        <taxon>Arthropoda</taxon>
        <taxon>Chelicerata</taxon>
        <taxon>Arachnida</taxon>
        <taxon>Araneae</taxon>
        <taxon>Araneomorphae</taxon>
        <taxon>Entelegynae</taxon>
        <taxon>Araneoidea</taxon>
        <taxon>Araneidae</taxon>
        <taxon>Caerostris</taxon>
    </lineage>
</organism>
<sequence length="106" mass="12442">MKYWHEYRTLLAVLTEHRKQFMVNAKGNIGDENLFGTVPPKFCTLLTLVSFMKTKMRKMVSWRELLNLEQTLLKSSIVKNAIGISSRQIKNAHQPFRTEVQNYIQI</sequence>
<reference evidence="1 2" key="1">
    <citation type="submission" date="2021-06" db="EMBL/GenBank/DDBJ databases">
        <title>Caerostris extrusa draft genome.</title>
        <authorList>
            <person name="Kono N."/>
            <person name="Arakawa K."/>
        </authorList>
    </citation>
    <scope>NUCLEOTIDE SEQUENCE [LARGE SCALE GENOMIC DNA]</scope>
</reference>
<gene>
    <name evidence="1" type="ORF">CEXT_407031</name>
</gene>
<name>A0AAV4XZ40_CAEEX</name>
<dbReference type="EMBL" id="BPLR01000993">
    <property type="protein sequence ID" value="GIY99015.1"/>
    <property type="molecule type" value="Genomic_DNA"/>
</dbReference>
<evidence type="ECO:0000313" key="2">
    <source>
        <dbReference type="Proteomes" id="UP001054945"/>
    </source>
</evidence>